<proteinExistence type="predicted"/>
<keyword evidence="3" id="KW-1185">Reference proteome</keyword>
<evidence type="ECO:0000256" key="1">
    <source>
        <dbReference type="SAM" id="MobiDB-lite"/>
    </source>
</evidence>
<name>A0A2T2ZSR3_9PEZI</name>
<feature type="region of interest" description="Disordered" evidence="1">
    <location>
        <begin position="40"/>
        <end position="67"/>
    </location>
</feature>
<protein>
    <submittedName>
        <fullName evidence="2">Uncharacterized protein</fullName>
    </submittedName>
</protein>
<dbReference type="Proteomes" id="UP000241462">
    <property type="component" value="Unassembled WGS sequence"/>
</dbReference>
<evidence type="ECO:0000313" key="3">
    <source>
        <dbReference type="Proteomes" id="UP000241462"/>
    </source>
</evidence>
<dbReference type="OrthoDB" id="5217916at2759"/>
<evidence type="ECO:0000313" key="2">
    <source>
        <dbReference type="EMBL" id="PSR75358.1"/>
    </source>
</evidence>
<feature type="compositionally biased region" description="Basic and acidic residues" evidence="1">
    <location>
        <begin position="40"/>
        <end position="54"/>
    </location>
</feature>
<organism evidence="2 3">
    <name type="scientific">Coniella lustricola</name>
    <dbReference type="NCBI Taxonomy" id="2025994"/>
    <lineage>
        <taxon>Eukaryota</taxon>
        <taxon>Fungi</taxon>
        <taxon>Dikarya</taxon>
        <taxon>Ascomycota</taxon>
        <taxon>Pezizomycotina</taxon>
        <taxon>Sordariomycetes</taxon>
        <taxon>Sordariomycetidae</taxon>
        <taxon>Diaporthales</taxon>
        <taxon>Schizoparmaceae</taxon>
        <taxon>Coniella</taxon>
    </lineage>
</organism>
<accession>A0A2T2ZSR3</accession>
<dbReference type="InParanoid" id="A0A2T2ZSR3"/>
<reference evidence="2 3" key="1">
    <citation type="journal article" date="2018" name="Mycol. Prog.">
        <title>Coniella lustricola, a new species from submerged detritus.</title>
        <authorList>
            <person name="Raudabaugh D.B."/>
            <person name="Iturriaga T."/>
            <person name="Carver A."/>
            <person name="Mondo S."/>
            <person name="Pangilinan J."/>
            <person name="Lipzen A."/>
            <person name="He G."/>
            <person name="Amirebrahimi M."/>
            <person name="Grigoriev I.V."/>
            <person name="Miller A.N."/>
        </authorList>
    </citation>
    <scope>NUCLEOTIDE SEQUENCE [LARGE SCALE GENOMIC DNA]</scope>
    <source>
        <strain evidence="2 3">B22-T-1</strain>
    </source>
</reference>
<dbReference type="AlphaFoldDB" id="A0A2T2ZSR3"/>
<sequence length="185" mass="21510">METNTQTLEMITAEDVSLDAMMADFLDFEAARHLFRCKDESPDLKSEPESEPEPKTTLNQRLKSDTKSPFEKGQSIYVRLEDLNLIIDGVADTYRYNKRSMSWYVENQGRRINVDVQWMFEAPSSLMEIVVRESGVGYTAVLVWNYVHEYFSGLSVDGMEICIALEEMRSMVQNPWARQFKGYKY</sequence>
<dbReference type="EMBL" id="KZ678774">
    <property type="protein sequence ID" value="PSR75358.1"/>
    <property type="molecule type" value="Genomic_DNA"/>
</dbReference>
<gene>
    <name evidence="2" type="ORF">BD289DRAFT_487155</name>
</gene>